<proteinExistence type="predicted"/>
<dbReference type="AlphaFoldDB" id="A0AAX6NCX3"/>
<sequence length="163" mass="19478">MDITKLFEGFSERYKNIMLFQPIFQLSNSKHPKYKEIDMMEVGIAVLLFMLNKMLVGEGKISPEHINSFLRTLLRERYNMQLSTEEVDDLRVYLIDDKLRNGGQKFFYQYKDLATGDMKVYSFELLTYDDFEVKNLKEKNLYLKLSQQGIEMLFKTKEMFVEM</sequence>
<organism evidence="1 2">
    <name type="scientific">Priestia aryabhattai</name>
    <name type="common">Bacillus aryabhattai</name>
    <dbReference type="NCBI Taxonomy" id="412384"/>
    <lineage>
        <taxon>Bacteria</taxon>
        <taxon>Bacillati</taxon>
        <taxon>Bacillota</taxon>
        <taxon>Bacilli</taxon>
        <taxon>Bacillales</taxon>
        <taxon>Bacillaceae</taxon>
        <taxon>Priestia</taxon>
    </lineage>
</organism>
<name>A0AAX6NCX3_PRIAR</name>
<reference evidence="1" key="1">
    <citation type="journal article" date="2022" name="J Environ Chem Eng">
        <title>Biodegradation of petroleum oil using a constructed nonpathogenic and heavy metal-tolerant bacterial consortium isolated from marine sponges.</title>
        <authorList>
            <person name="Dechsakulwatana C."/>
            <person name="Rungsihiranrut A."/>
            <person name="Muangchinda C."/>
            <person name="Ningthoujam R."/>
            <person name="Klankeo P."/>
            <person name="Pinyakong O."/>
        </authorList>
    </citation>
    <scope>NUCLEOTIDE SEQUENCE</scope>
    <source>
        <strain evidence="1">TL01-2</strain>
    </source>
</reference>
<dbReference type="EMBL" id="JAPTGD010000002">
    <property type="protein sequence ID" value="MDU9693355.1"/>
    <property type="molecule type" value="Genomic_DNA"/>
</dbReference>
<comment type="caution">
    <text evidence="1">The sequence shown here is derived from an EMBL/GenBank/DDBJ whole genome shotgun (WGS) entry which is preliminary data.</text>
</comment>
<protein>
    <submittedName>
        <fullName evidence="1">Uncharacterized protein</fullName>
    </submittedName>
</protein>
<evidence type="ECO:0000313" key="1">
    <source>
        <dbReference type="EMBL" id="MDU9693355.1"/>
    </source>
</evidence>
<accession>A0AAX6NCX3</accession>
<evidence type="ECO:0000313" key="2">
    <source>
        <dbReference type="Proteomes" id="UP001269400"/>
    </source>
</evidence>
<dbReference type="Proteomes" id="UP001269400">
    <property type="component" value="Unassembled WGS sequence"/>
</dbReference>
<gene>
    <name evidence="1" type="ORF">O0Q50_19470</name>
</gene>
<reference evidence="1" key="2">
    <citation type="submission" date="2022-12" db="EMBL/GenBank/DDBJ databases">
        <authorList>
            <person name="Dechsakulwatana C."/>
            <person name="Rungsihiranrut A."/>
            <person name="Muangchinda C."/>
            <person name="Ningthoujam R."/>
            <person name="Klankeo P."/>
            <person name="Pinyakong O."/>
        </authorList>
    </citation>
    <scope>NUCLEOTIDE SEQUENCE</scope>
    <source>
        <strain evidence="1">TL01-2</strain>
    </source>
</reference>
<dbReference type="RefSeq" id="WP_316910583.1">
    <property type="nucleotide sequence ID" value="NZ_JAPTGD010000002.1"/>
</dbReference>